<feature type="binding site" evidence="10 12">
    <location>
        <position position="107"/>
    </location>
    <ligand>
        <name>L-glutamine</name>
        <dbReference type="ChEBI" id="CHEBI:58359"/>
    </ligand>
</feature>
<evidence type="ECO:0000256" key="6">
    <source>
        <dbReference type="ARBA" id="ARBA00047992"/>
    </source>
</evidence>
<dbReference type="GO" id="GO:0004359">
    <property type="term" value="F:glutaminase activity"/>
    <property type="evidence" value="ECO:0007669"/>
    <property type="project" value="UniProtKB-UniRule"/>
</dbReference>
<feature type="active site" description="Nucleophile" evidence="10 11">
    <location>
        <position position="80"/>
    </location>
</feature>
<dbReference type="Pfam" id="PF01174">
    <property type="entry name" value="SNO"/>
    <property type="match status" value="1"/>
</dbReference>
<dbReference type="GO" id="GO:0006543">
    <property type="term" value="P:L-glutamine catabolic process"/>
    <property type="evidence" value="ECO:0007669"/>
    <property type="project" value="UniProtKB-UniRule"/>
</dbReference>
<feature type="binding site" evidence="10 12">
    <location>
        <begin position="48"/>
        <end position="50"/>
    </location>
    <ligand>
        <name>L-glutamine</name>
        <dbReference type="ChEBI" id="CHEBI:58359"/>
    </ligand>
</feature>
<dbReference type="Proteomes" id="UP001431532">
    <property type="component" value="Unassembled WGS sequence"/>
</dbReference>
<dbReference type="PANTHER" id="PTHR31559:SF0">
    <property type="entry name" value="PYRIDOXAL 5'-PHOSPHATE SYNTHASE SUBUNIT SNO1-RELATED"/>
    <property type="match status" value="1"/>
</dbReference>
<dbReference type="PROSITE" id="PS51130">
    <property type="entry name" value="PDXT_SNO_2"/>
    <property type="match status" value="1"/>
</dbReference>
<evidence type="ECO:0000256" key="11">
    <source>
        <dbReference type="PIRSR" id="PIRSR005639-1"/>
    </source>
</evidence>
<dbReference type="GO" id="GO:0005829">
    <property type="term" value="C:cytosol"/>
    <property type="evidence" value="ECO:0007669"/>
    <property type="project" value="TreeGrafter"/>
</dbReference>
<comment type="similarity">
    <text evidence="1 10">Belongs to the glutaminase PdxT/SNO family.</text>
</comment>
<comment type="catalytic activity">
    <reaction evidence="7 10">
        <text>L-glutamine + H2O = L-glutamate + NH4(+)</text>
        <dbReference type="Rhea" id="RHEA:15889"/>
        <dbReference type="ChEBI" id="CHEBI:15377"/>
        <dbReference type="ChEBI" id="CHEBI:28938"/>
        <dbReference type="ChEBI" id="CHEBI:29985"/>
        <dbReference type="ChEBI" id="CHEBI:58359"/>
        <dbReference type="EC" id="3.5.1.2"/>
    </reaction>
</comment>
<reference evidence="13" key="1">
    <citation type="submission" date="2023-05" db="EMBL/GenBank/DDBJ databases">
        <title>Mariniplasma microaerophilum sp. nov., a novel anaerobic mollicute isolated from terrestrial mud volcano, Taman Peninsula, Russia.</title>
        <authorList>
            <person name="Khomyakova M.A."/>
            <person name="Merkel A.Y."/>
            <person name="Slobodkin A.I."/>
        </authorList>
    </citation>
    <scope>NUCLEOTIDE SEQUENCE</scope>
    <source>
        <strain evidence="13">M4Ah</strain>
    </source>
</reference>
<dbReference type="EMBL" id="JASCXW010000008">
    <property type="protein sequence ID" value="MDI6452663.1"/>
    <property type="molecule type" value="Genomic_DNA"/>
</dbReference>
<dbReference type="SUPFAM" id="SSF52317">
    <property type="entry name" value="Class I glutamine amidotransferase-like"/>
    <property type="match status" value="1"/>
</dbReference>
<dbReference type="InterPro" id="IPR002161">
    <property type="entry name" value="PdxT/SNO"/>
</dbReference>
<comment type="function">
    <text evidence="8 10">Catalyzes the hydrolysis of glutamine to glutamate and ammonia as part of the biosynthesis of pyridoxal 5'-phosphate. The resulting ammonia molecule is channeled to the active site of PdxS.</text>
</comment>
<evidence type="ECO:0000256" key="3">
    <source>
        <dbReference type="ARBA" id="ARBA00022898"/>
    </source>
</evidence>
<dbReference type="HAMAP" id="MF_01615">
    <property type="entry name" value="PdxT"/>
    <property type="match status" value="1"/>
</dbReference>
<comment type="catalytic activity">
    <reaction evidence="6 10">
        <text>aldehydo-D-ribose 5-phosphate + D-glyceraldehyde 3-phosphate + L-glutamine = pyridoxal 5'-phosphate + L-glutamate + phosphate + 3 H2O + H(+)</text>
        <dbReference type="Rhea" id="RHEA:31507"/>
        <dbReference type="ChEBI" id="CHEBI:15377"/>
        <dbReference type="ChEBI" id="CHEBI:15378"/>
        <dbReference type="ChEBI" id="CHEBI:29985"/>
        <dbReference type="ChEBI" id="CHEBI:43474"/>
        <dbReference type="ChEBI" id="CHEBI:58273"/>
        <dbReference type="ChEBI" id="CHEBI:58359"/>
        <dbReference type="ChEBI" id="CHEBI:59776"/>
        <dbReference type="ChEBI" id="CHEBI:597326"/>
        <dbReference type="EC" id="4.3.3.6"/>
    </reaction>
</comment>
<feature type="binding site" evidence="10 12">
    <location>
        <begin position="133"/>
        <end position="134"/>
    </location>
    <ligand>
        <name>L-glutamine</name>
        <dbReference type="ChEBI" id="CHEBI:58359"/>
    </ligand>
</feature>
<evidence type="ECO:0000256" key="4">
    <source>
        <dbReference type="ARBA" id="ARBA00022962"/>
    </source>
</evidence>
<sequence>MIQIGILAVQGAFIEHKHALDKLNVKSFEIRQKRDLQTPMDGLILPGGESTTMGKLLKDLDIFDVIQDQIKKGLPVLGTCAGMILLANQLTNDEKEHFKTMDIAVERNAYGRQLGSFFTHAKFGGREIPMTFIRAPYIPSYGPNVEVLSIVDNHVVAAKQGNQISTAFHPELTDSTYVHEYFLDIVKTHKSKNQ</sequence>
<name>A0AAW6U3W1_9MOLU</name>
<dbReference type="GO" id="GO:0008614">
    <property type="term" value="P:pyridoxine metabolic process"/>
    <property type="evidence" value="ECO:0007669"/>
    <property type="project" value="TreeGrafter"/>
</dbReference>
<dbReference type="GO" id="GO:0036381">
    <property type="term" value="F:pyridoxal 5'-phosphate synthase (glutamine hydrolysing) activity"/>
    <property type="evidence" value="ECO:0007669"/>
    <property type="project" value="UniProtKB-UniRule"/>
</dbReference>
<evidence type="ECO:0000256" key="8">
    <source>
        <dbReference type="ARBA" id="ARBA00054599"/>
    </source>
</evidence>
<keyword evidence="14" id="KW-1185">Reference proteome</keyword>
<dbReference type="PROSITE" id="PS01236">
    <property type="entry name" value="PDXT_SNO_1"/>
    <property type="match status" value="1"/>
</dbReference>
<dbReference type="GO" id="GO:1903600">
    <property type="term" value="C:glutaminase complex"/>
    <property type="evidence" value="ECO:0007669"/>
    <property type="project" value="TreeGrafter"/>
</dbReference>
<evidence type="ECO:0000256" key="1">
    <source>
        <dbReference type="ARBA" id="ARBA00008345"/>
    </source>
</evidence>
<dbReference type="CDD" id="cd01749">
    <property type="entry name" value="GATase1_PB"/>
    <property type="match status" value="1"/>
</dbReference>
<dbReference type="InterPro" id="IPR029062">
    <property type="entry name" value="Class_I_gatase-like"/>
</dbReference>
<keyword evidence="3 10" id="KW-0663">Pyridoxal phosphate</keyword>
<dbReference type="NCBIfam" id="TIGR03800">
    <property type="entry name" value="PLP_synth_Pdx2"/>
    <property type="match status" value="1"/>
</dbReference>
<dbReference type="Gene3D" id="3.40.50.880">
    <property type="match status" value="1"/>
</dbReference>
<evidence type="ECO:0000256" key="10">
    <source>
        <dbReference type="HAMAP-Rule" id="MF_01615"/>
    </source>
</evidence>
<dbReference type="EC" id="3.5.1.2" evidence="10"/>
<feature type="active site" description="Charge relay system" evidence="10 11">
    <location>
        <position position="171"/>
    </location>
</feature>
<gene>
    <name evidence="10 13" type="primary">pdxT</name>
    <name evidence="13" type="ORF">QJ521_03705</name>
</gene>
<organism evidence="13 14">
    <name type="scientific">Peloplasma aerotolerans</name>
    <dbReference type="NCBI Taxonomy" id="3044389"/>
    <lineage>
        <taxon>Bacteria</taxon>
        <taxon>Bacillati</taxon>
        <taxon>Mycoplasmatota</taxon>
        <taxon>Mollicutes</taxon>
        <taxon>Acholeplasmatales</taxon>
        <taxon>Acholeplasmataceae</taxon>
        <taxon>Peloplasma</taxon>
    </lineage>
</organism>
<keyword evidence="5 10" id="KW-0456">Lyase</keyword>
<comment type="caution">
    <text evidence="13">The sequence shown here is derived from an EMBL/GenBank/DDBJ whole genome shotgun (WGS) entry which is preliminary data.</text>
</comment>
<comment type="subunit">
    <text evidence="9 10">In the presence of PdxS, forms a dodecamer of heterodimers. Only shows activity in the heterodimer.</text>
</comment>
<protein>
    <recommendedName>
        <fullName evidence="10">Pyridoxal 5'-phosphate synthase subunit PdxT</fullName>
        <ecNumber evidence="10">4.3.3.6</ecNumber>
    </recommendedName>
    <alternativeName>
        <fullName evidence="10">Pdx2</fullName>
    </alternativeName>
    <alternativeName>
        <fullName evidence="10">Pyridoxal 5'-phosphate synthase glutaminase subunit</fullName>
        <ecNumber evidence="10">3.5.1.2</ecNumber>
    </alternativeName>
</protein>
<evidence type="ECO:0000256" key="12">
    <source>
        <dbReference type="PIRSR" id="PIRSR005639-2"/>
    </source>
</evidence>
<dbReference type="RefSeq" id="WP_282839081.1">
    <property type="nucleotide sequence ID" value="NZ_JASCXW010000008.1"/>
</dbReference>
<accession>A0AAW6U3W1</accession>
<evidence type="ECO:0000313" key="14">
    <source>
        <dbReference type="Proteomes" id="UP001431532"/>
    </source>
</evidence>
<evidence type="ECO:0000256" key="2">
    <source>
        <dbReference type="ARBA" id="ARBA00022801"/>
    </source>
</evidence>
<evidence type="ECO:0000256" key="7">
    <source>
        <dbReference type="ARBA" id="ARBA00049534"/>
    </source>
</evidence>
<dbReference type="PIRSF" id="PIRSF005639">
    <property type="entry name" value="Glut_amidoT_SNO"/>
    <property type="match status" value="1"/>
</dbReference>
<keyword evidence="2 10" id="KW-0378">Hydrolase</keyword>
<comment type="pathway">
    <text evidence="10">Cofactor biosynthesis; pyridoxal 5'-phosphate biosynthesis.</text>
</comment>
<dbReference type="AlphaFoldDB" id="A0AAW6U3W1"/>
<dbReference type="EC" id="4.3.3.6" evidence="10"/>
<feature type="active site" description="Charge relay system" evidence="10 11">
    <location>
        <position position="169"/>
    </location>
</feature>
<evidence type="ECO:0000256" key="9">
    <source>
        <dbReference type="ARBA" id="ARBA00064749"/>
    </source>
</evidence>
<proteinExistence type="inferred from homology"/>
<dbReference type="GO" id="GO:0042823">
    <property type="term" value="P:pyridoxal phosphate biosynthetic process"/>
    <property type="evidence" value="ECO:0007669"/>
    <property type="project" value="UniProtKB-UniRule"/>
</dbReference>
<dbReference type="FunFam" id="3.40.50.880:FF:000010">
    <property type="entry name" value="uncharacterized protein LOC100176842 isoform X2"/>
    <property type="match status" value="1"/>
</dbReference>
<evidence type="ECO:0000256" key="5">
    <source>
        <dbReference type="ARBA" id="ARBA00023239"/>
    </source>
</evidence>
<dbReference type="PANTHER" id="PTHR31559">
    <property type="entry name" value="PYRIDOXAL 5'-PHOSPHATE SYNTHASE SUBUNIT SNO"/>
    <property type="match status" value="1"/>
</dbReference>
<dbReference type="InterPro" id="IPR021196">
    <property type="entry name" value="PdxT/SNO_CS"/>
</dbReference>
<keyword evidence="4 10" id="KW-0315">Glutamine amidotransferase</keyword>
<evidence type="ECO:0000313" key="13">
    <source>
        <dbReference type="EMBL" id="MDI6452663.1"/>
    </source>
</evidence>
<dbReference type="PROSITE" id="PS51273">
    <property type="entry name" value="GATASE_TYPE_1"/>
    <property type="match status" value="1"/>
</dbReference>